<dbReference type="Proteomes" id="UP000053660">
    <property type="component" value="Unassembled WGS sequence"/>
</dbReference>
<keyword evidence="4" id="KW-0732">Signal</keyword>
<reference evidence="7 8" key="1">
    <citation type="submission" date="2014-03" db="EMBL/GenBank/DDBJ databases">
        <title>Draft genome of the hookworm Oesophagostomum dentatum.</title>
        <authorList>
            <person name="Mitreva M."/>
        </authorList>
    </citation>
    <scope>NUCLEOTIDE SEQUENCE [LARGE SCALE GENOMIC DNA]</scope>
    <source>
        <strain evidence="7 8">OD-Hann</strain>
    </source>
</reference>
<keyword evidence="8" id="KW-1185">Reference proteome</keyword>
<proteinExistence type="predicted"/>
<dbReference type="InterPro" id="IPR036116">
    <property type="entry name" value="FN3_sf"/>
</dbReference>
<sequence length="1441" mass="161848">MVRFRWFVALVAISRAWLLSADSELPAVTLNASVDPSLSIDVCVKANSSLHSPSSITRLAVSAHNYDIRPATVYRFRATVLINQVESAPSKLVLVNTREAGELFSRSFFRHLVHFSIEAAKSPIIQSVKVLVNGSAIIQFIPAEDADSISNYTIEYRDTSNTDLIWTSKEFESDETNEFLLTGLLPNRTYETRLFTNGNVVHGHRSSVVEFTTNNTAQLPEISLDPQEEIVLDPDVSQPLEVKCNAVSSPISRIHWLVDGQPIPVEHPFYTVTDSLADEHTATSTIHMKSRTRTDNLTCVAVNPAGHVSASTVVRIRGPGSPPSGVTLESERGGYTVSWQPPSHPNGNITKYVVYHSFNKDDPLADWQKLVLDGTESSVRVLSDAEEAFYVRVQAAADSGPGVISDIVAIEKDTVPISISLNYENPPEREYLLIEPGEKIKVRCSARGKPRPQLLYVIAEENENPNAEDDVWRPFETVVDRDNIVGEVEFATLSTKAFHCKAKNTAGLNTSSLTFTVKKPGDAPHDVKVLSIDARDIIIVWKAPNFPNLKIESYELILNEDIDEDEEYWQRYLTTAKENSLPLTRLSLPTEQLKPSYEYFVRVRAINQAGAGPLSEPIQFRTPNGGPENPPTDVSVEINEANVAVLRWSKPNSTTEILGYVIYFTRDLGISNEDYREWQTVEVPADKEKFKFDHQVGLKPKTFYRVRVSAKNDVAEGPVSETREFETATAELPIPTDIRTSVAEDNSLTITFSAVRDPDDHSSAIQRYKIEMAQSDNVLDANWYVVNASSTSVDEMTSQVTISIDGTRLARSSMYWVKITASLDNPTRFVQASKPRWFRTGDGRLRTRVEIEGGPLMEKEPNLFETLRIICRSEGIPPPEIKWFWNGMPISSGKEGWSFHQEQFDRIAVSTLTRSSVRESGTALCFASNEDSNATAHVELRVLGPGSAPQEVRAVGWRNQVNVTWQEPQIPNGIIMKYIVYYALRDAQDLSDWGKLETDRTEIHFPVMSPETRYLVRVQAATADGPGIISDSVECYSDKHYEPIAMDLTATNAENFEAEPNDTVVIRCSARGQPIPKIFYSWGDENETEIIDVLITRSINHISGVFELTALTNTTVVCRAENKHESVNITRMVVIRKPGDAPTNISWTFDQDDNLLLNWDRIQYPNGNASYVLYLSNFVDRVAGPPVRVPQIPYNVNVTLQISAENEWGEGAKSDPITFLTPHGGPRDAPTLTSLLSKDVKGYTIYFKKNDESTDHPWQYVQINANRTRFTIDESVGLEEDAHYMMKISATNERHEGPASEISWFDTYINIAEEDLPAPENVTAFLRNTSLVVHIPMKHAYEHYVIYVRPEYSEQYWKYEAINVTETQETIVIQHFPLDKNDSYRMKISGLKHGRESRSSREFALTVEPEPSDTTPLPTDTVETTKNSVAEKRRIVKEPPL</sequence>
<feature type="compositionally biased region" description="Basic and acidic residues" evidence="3">
    <location>
        <begin position="1429"/>
        <end position="1441"/>
    </location>
</feature>
<dbReference type="PANTHER" id="PTHR13817:SF175">
    <property type="entry name" value="IG-LIKE AND FIBRONECTIN TYPE-III DOMAIN-CONTAINING PROTEIN C27B7.7"/>
    <property type="match status" value="1"/>
</dbReference>
<dbReference type="Gene3D" id="2.60.40.10">
    <property type="entry name" value="Immunoglobulins"/>
    <property type="match status" value="10"/>
</dbReference>
<dbReference type="InterPro" id="IPR003961">
    <property type="entry name" value="FN3_dom"/>
</dbReference>
<dbReference type="SUPFAM" id="SSF48726">
    <property type="entry name" value="Immunoglobulin"/>
    <property type="match status" value="3"/>
</dbReference>
<feature type="domain" description="Fibronectin type-III" evidence="6">
    <location>
        <begin position="120"/>
        <end position="216"/>
    </location>
</feature>
<feature type="chain" id="PRO_5002062007" evidence="4">
    <location>
        <begin position="22"/>
        <end position="1441"/>
    </location>
</feature>
<evidence type="ECO:0000313" key="7">
    <source>
        <dbReference type="EMBL" id="KHJ98136.1"/>
    </source>
</evidence>
<dbReference type="OrthoDB" id="10253954at2759"/>
<dbReference type="InterPro" id="IPR050964">
    <property type="entry name" value="Striated_Muscle_Regulatory"/>
</dbReference>
<dbReference type="Pfam" id="PF00041">
    <property type="entry name" value="fn3"/>
    <property type="match status" value="3"/>
</dbReference>
<feature type="domain" description="Fibronectin type-III" evidence="6">
    <location>
        <begin position="319"/>
        <end position="417"/>
    </location>
</feature>
<evidence type="ECO:0000256" key="3">
    <source>
        <dbReference type="SAM" id="MobiDB-lite"/>
    </source>
</evidence>
<dbReference type="EMBL" id="KN549353">
    <property type="protein sequence ID" value="KHJ98136.1"/>
    <property type="molecule type" value="Genomic_DNA"/>
</dbReference>
<feature type="domain" description="Ig-like" evidence="5">
    <location>
        <begin position="835"/>
        <end position="941"/>
    </location>
</feature>
<dbReference type="CDD" id="cd00063">
    <property type="entry name" value="FN3"/>
    <property type="match status" value="7"/>
</dbReference>
<dbReference type="InterPro" id="IPR036179">
    <property type="entry name" value="Ig-like_dom_sf"/>
</dbReference>
<evidence type="ECO:0000313" key="8">
    <source>
        <dbReference type="Proteomes" id="UP000053660"/>
    </source>
</evidence>
<feature type="domain" description="Fibronectin type-III" evidence="6">
    <location>
        <begin position="630"/>
        <end position="730"/>
    </location>
</feature>
<evidence type="ECO:0000259" key="6">
    <source>
        <dbReference type="PROSITE" id="PS50853"/>
    </source>
</evidence>
<dbReference type="PROSITE" id="PS50853">
    <property type="entry name" value="FN3"/>
    <property type="match status" value="6"/>
</dbReference>
<feature type="region of interest" description="Disordered" evidence="3">
    <location>
        <begin position="1395"/>
        <end position="1441"/>
    </location>
</feature>
<protein>
    <submittedName>
        <fullName evidence="7">Fibronectin type III domain protein</fullName>
    </submittedName>
</protein>
<name>A0A0B1TPZ4_OESDE</name>
<feature type="domain" description="Fibronectin type-III" evidence="6">
    <location>
        <begin position="523"/>
        <end position="625"/>
    </location>
</feature>
<feature type="domain" description="Ig-like" evidence="5">
    <location>
        <begin position="1043"/>
        <end position="1130"/>
    </location>
</feature>
<dbReference type="Pfam" id="PF00047">
    <property type="entry name" value="ig"/>
    <property type="match status" value="1"/>
</dbReference>
<dbReference type="CDD" id="cd00096">
    <property type="entry name" value="Ig"/>
    <property type="match status" value="1"/>
</dbReference>
<keyword evidence="2" id="KW-1015">Disulfide bond</keyword>
<feature type="compositionally biased region" description="Low complexity" evidence="3">
    <location>
        <begin position="1413"/>
        <end position="1425"/>
    </location>
</feature>
<accession>A0A0B1TPZ4</accession>
<dbReference type="InterPro" id="IPR007110">
    <property type="entry name" value="Ig-like_dom"/>
</dbReference>
<dbReference type="InterPro" id="IPR013783">
    <property type="entry name" value="Ig-like_fold"/>
</dbReference>
<evidence type="ECO:0000256" key="1">
    <source>
        <dbReference type="ARBA" id="ARBA00022737"/>
    </source>
</evidence>
<keyword evidence="1" id="KW-0677">Repeat</keyword>
<feature type="domain" description="Fibronectin type-III" evidence="6">
    <location>
        <begin position="945"/>
        <end position="1040"/>
    </location>
</feature>
<dbReference type="SUPFAM" id="SSF49265">
    <property type="entry name" value="Fibronectin type III"/>
    <property type="match status" value="4"/>
</dbReference>
<feature type="domain" description="Fibronectin type-III" evidence="6">
    <location>
        <begin position="1216"/>
        <end position="1310"/>
    </location>
</feature>
<evidence type="ECO:0000256" key="2">
    <source>
        <dbReference type="ARBA" id="ARBA00023157"/>
    </source>
</evidence>
<dbReference type="SMART" id="SM00060">
    <property type="entry name" value="FN3"/>
    <property type="match status" value="7"/>
</dbReference>
<gene>
    <name evidence="7" type="ORF">OESDEN_01879</name>
</gene>
<organism evidence="7 8">
    <name type="scientific">Oesophagostomum dentatum</name>
    <name type="common">Nodular worm</name>
    <dbReference type="NCBI Taxonomy" id="61180"/>
    <lineage>
        <taxon>Eukaryota</taxon>
        <taxon>Metazoa</taxon>
        <taxon>Ecdysozoa</taxon>
        <taxon>Nematoda</taxon>
        <taxon>Chromadorea</taxon>
        <taxon>Rhabditida</taxon>
        <taxon>Rhabditina</taxon>
        <taxon>Rhabditomorpha</taxon>
        <taxon>Strongyloidea</taxon>
        <taxon>Strongylidae</taxon>
        <taxon>Oesophagostomum</taxon>
    </lineage>
</organism>
<feature type="domain" description="Ig-like" evidence="5">
    <location>
        <begin position="220"/>
        <end position="315"/>
    </location>
</feature>
<evidence type="ECO:0000259" key="5">
    <source>
        <dbReference type="PROSITE" id="PS50835"/>
    </source>
</evidence>
<evidence type="ECO:0000256" key="4">
    <source>
        <dbReference type="SAM" id="SignalP"/>
    </source>
</evidence>
<dbReference type="PANTHER" id="PTHR13817">
    <property type="entry name" value="TITIN"/>
    <property type="match status" value="1"/>
</dbReference>
<dbReference type="PROSITE" id="PS50835">
    <property type="entry name" value="IG_LIKE"/>
    <property type="match status" value="3"/>
</dbReference>
<feature type="signal peptide" evidence="4">
    <location>
        <begin position="1"/>
        <end position="21"/>
    </location>
</feature>
<dbReference type="InterPro" id="IPR013151">
    <property type="entry name" value="Immunoglobulin_dom"/>
</dbReference>